<dbReference type="Proteomes" id="UP000688137">
    <property type="component" value="Unassembled WGS sequence"/>
</dbReference>
<proteinExistence type="predicted"/>
<feature type="transmembrane region" description="Helical" evidence="1">
    <location>
        <begin position="588"/>
        <end position="609"/>
    </location>
</feature>
<keyword evidence="1" id="KW-0472">Membrane</keyword>
<evidence type="ECO:0000256" key="1">
    <source>
        <dbReference type="SAM" id="Phobius"/>
    </source>
</evidence>
<keyword evidence="1" id="KW-0812">Transmembrane</keyword>
<keyword evidence="1" id="KW-1133">Transmembrane helix</keyword>
<evidence type="ECO:0008006" key="4">
    <source>
        <dbReference type="Google" id="ProtNLM"/>
    </source>
</evidence>
<feature type="transmembrane region" description="Helical" evidence="1">
    <location>
        <begin position="542"/>
        <end position="568"/>
    </location>
</feature>
<evidence type="ECO:0000313" key="2">
    <source>
        <dbReference type="EMBL" id="CAD8058425.1"/>
    </source>
</evidence>
<evidence type="ECO:0000313" key="3">
    <source>
        <dbReference type="Proteomes" id="UP000688137"/>
    </source>
</evidence>
<sequence>MAEQIDILDFNEAHRNRNSQNQETDRFSARKIKQLLTLEDVDSWVEQINMPHTRNFEFPSSIEKATIHSQSFYIHPNKKFLKENPKIINCDCCGQMIRRKRYNIFTCDMYSIFAGEYGISIPLYFSIIKLHFFILLAIGCIFGIYYCYLSDKYCSQLNQNNHTQKELYEQYCASFLAAQHFLLYNFNQQEIINKNYGEQYTFYILGYVAYLIMMMTPLMHEVLLRLQQIKYWNYDSLNHIRIPKLTLYIKHIPKKFNEQELQLYIQNAIASKYKDKIGGKFIEEIVYIYDIHPIKVLNEKRKETYLKSLQIVNELKINPKLELKGQLIDLVFQLIKQTRDIQKTLQYGLPFTQKVILKFNSESVTNLVYKFYDKSFFNNLLQKIETIKESAQNYQEFQKDKFELQAQLLEQSETNSSKSSIISQQSDLQEMVRSQSEIFNQPSELKARMKQSIIDLLRLPENDEQQEQTMQQSTIDEKKGLHLQRGFRQDDIFWEHIGMHTLKRFFLRLITTCITLLVGIIIMALFEILFILEQHLKRQVGWVSSLIVIVMTLFTVFLSVFSTILVIFMTKRSQRSTYSLQEKNIITFMSPIQQVCILAFPFIFVLSILQKHSALNSIAVVLAVSKLAQVRLISKGLIHFFHLRSVKFNSIKKKTMKNFMPTSYFQKQLNQLLTPPLFPIRSRLFYILFIYSTGMMMIFFNPIMIVWCLVLQIIFFYYDKYSVLNEYHYDKLFTFQLQKYLILTYQVIMIPIYCYIYVVTFTNTTSHIGADGSLINEYSTVSSLWTFLGYGTCVLSFTSFLFFRQQIANFFVFVVLRYQKPLRDSTIFNEKSYFQSYNEYFHDLGVHELNTILEDTFKNMQYKSK</sequence>
<accession>A0A8S1KX15</accession>
<dbReference type="OMA" id="DIFWEHI"/>
<organism evidence="2 3">
    <name type="scientific">Paramecium primaurelia</name>
    <dbReference type="NCBI Taxonomy" id="5886"/>
    <lineage>
        <taxon>Eukaryota</taxon>
        <taxon>Sar</taxon>
        <taxon>Alveolata</taxon>
        <taxon>Ciliophora</taxon>
        <taxon>Intramacronucleata</taxon>
        <taxon>Oligohymenophorea</taxon>
        <taxon>Peniculida</taxon>
        <taxon>Parameciidae</taxon>
        <taxon>Paramecium</taxon>
    </lineage>
</organism>
<feature type="transmembrane region" description="Helical" evidence="1">
    <location>
        <begin position="104"/>
        <end position="124"/>
    </location>
</feature>
<name>A0A8S1KX15_PARPR</name>
<feature type="transmembrane region" description="Helical" evidence="1">
    <location>
        <begin position="505"/>
        <end position="530"/>
    </location>
</feature>
<dbReference type="AlphaFoldDB" id="A0A8S1KX15"/>
<gene>
    <name evidence="2" type="ORF">PPRIM_AZ9-3.1.T0270212</name>
</gene>
<reference evidence="2" key="1">
    <citation type="submission" date="2021-01" db="EMBL/GenBank/DDBJ databases">
        <authorList>
            <consortium name="Genoscope - CEA"/>
            <person name="William W."/>
        </authorList>
    </citation>
    <scope>NUCLEOTIDE SEQUENCE</scope>
</reference>
<feature type="transmembrane region" description="Helical" evidence="1">
    <location>
        <begin position="685"/>
        <end position="718"/>
    </location>
</feature>
<feature type="transmembrane region" description="Helical" evidence="1">
    <location>
        <begin position="200"/>
        <end position="220"/>
    </location>
</feature>
<dbReference type="InterPro" id="IPR045122">
    <property type="entry name" value="Csc1-like"/>
</dbReference>
<dbReference type="PANTHER" id="PTHR13018">
    <property type="entry name" value="PROBABLE MEMBRANE PROTEIN DUF221-RELATED"/>
    <property type="match status" value="1"/>
</dbReference>
<feature type="transmembrane region" description="Helical" evidence="1">
    <location>
        <begin position="170"/>
        <end position="188"/>
    </location>
</feature>
<dbReference type="EMBL" id="CAJJDM010000026">
    <property type="protein sequence ID" value="CAD8058425.1"/>
    <property type="molecule type" value="Genomic_DNA"/>
</dbReference>
<feature type="transmembrane region" description="Helical" evidence="1">
    <location>
        <begin position="784"/>
        <end position="803"/>
    </location>
</feature>
<feature type="transmembrane region" description="Helical" evidence="1">
    <location>
        <begin position="130"/>
        <end position="149"/>
    </location>
</feature>
<comment type="caution">
    <text evidence="2">The sequence shown here is derived from an EMBL/GenBank/DDBJ whole genome shotgun (WGS) entry which is preliminary data.</text>
</comment>
<dbReference type="GO" id="GO:0005227">
    <property type="term" value="F:calcium-activated cation channel activity"/>
    <property type="evidence" value="ECO:0007669"/>
    <property type="project" value="InterPro"/>
</dbReference>
<keyword evidence="3" id="KW-1185">Reference proteome</keyword>
<dbReference type="GO" id="GO:0005886">
    <property type="term" value="C:plasma membrane"/>
    <property type="evidence" value="ECO:0007669"/>
    <property type="project" value="TreeGrafter"/>
</dbReference>
<protein>
    <recommendedName>
        <fullName evidence="4">Transmembrane protein</fullName>
    </recommendedName>
</protein>
<feature type="transmembrane region" description="Helical" evidence="1">
    <location>
        <begin position="739"/>
        <end position="758"/>
    </location>
</feature>
<dbReference type="PANTHER" id="PTHR13018:SF83">
    <property type="entry name" value="RRM DOMAIN-CONTAINING PROTEIN"/>
    <property type="match status" value="1"/>
</dbReference>